<dbReference type="SUPFAM" id="SSF49899">
    <property type="entry name" value="Concanavalin A-like lectins/glucanases"/>
    <property type="match status" value="1"/>
</dbReference>
<dbReference type="Proteomes" id="UP001597251">
    <property type="component" value="Unassembled WGS sequence"/>
</dbReference>
<dbReference type="EMBL" id="JBHTOI010000044">
    <property type="protein sequence ID" value="MFD1418673.1"/>
    <property type="molecule type" value="Genomic_DNA"/>
</dbReference>
<evidence type="ECO:0000313" key="3">
    <source>
        <dbReference type="Proteomes" id="UP001597251"/>
    </source>
</evidence>
<dbReference type="InterPro" id="IPR013320">
    <property type="entry name" value="ConA-like_dom_sf"/>
</dbReference>
<evidence type="ECO:0008006" key="4">
    <source>
        <dbReference type="Google" id="ProtNLM"/>
    </source>
</evidence>
<keyword evidence="3" id="KW-1185">Reference proteome</keyword>
<gene>
    <name evidence="2" type="ORF">ACFQ42_07960</name>
</gene>
<sequence length="1080" mass="116572">MQTKKIVKGLIFTFVSIVAFFGILQRTSTIVEAYGDSDVINDPPVKGLSLSKYFSSGTFTGNKAKVVSNDKTDYVELTNNANSGSAQTSAVWSNNDKNYLNIQKKQTLSMWMYFGSETGRYGVPDGMAFVLQNGGTDAISNIKGTPNSGETLGVWGSDSNKLAATVKPEIGGVPTLAEQAIQNSFAIEFDTYTNHFNGTTPVKYSDWISNNNAPQYLPDPTNAFDYLAYNYQTSNNNFLYQGDDFQRSHIAWNYPARDKTYVQLSPNPPASLGFLNTGKSIAGMIHNLGTDNLDENGANVYLQKELSNSTNPKDSWRHITIQYTPADEGSNNATLTYKVGDKDPVTGKGAKPITDVTLTLDMSAFGTMSSKKLRYGFTAATGKGASTNSAVIFETMPSLVNAEVNAYTVDKTTKSRIKPTNTGTYDPKQSNQNDNLLDDESLGLSLASTVHPKDELGLNYMFHYQDGEEPATGLKETINVPDNVTVKTDGSGNIGKIYYTSKAAADGSTKTSEIDIPSSDLDNGVLTCNMDNGIGDPSGSNWEYARVELNATANDLADTSSSTKLTVPSTTTSFESDNYKANADSTAFDIVNPADTLIITATSPLSSELKLGESTNITGDISLKSKDPIVKSNMYISTTIDNGDAKLSQDTSTGNGFSIPIMAGTDATKGELSEGDHTIRIHVINENFKNPDGSYDTLISNELVYNVKVTNKTVVITPDNSNITVNDNEPQIISGTYLHSDNTTTADEGGDSTISYTITTADGNKQDPVTYKQANDGKYAFNLKPYAYDKDPTISLDKYTGTTGLKVGKNTVTINITDSGGHKSTSKDVIVNVPDITPTLTTDQSEFSIIQDDPIDMTAKVGYPGSYLVTPSKLTWNINANDNQYVKSYSGNDPVATPITQAFTADSTANGITEQKHGSYNISTYFTDPYGRKSNTLNYSVNVTDKTATIENSDYMFQPVHASNNPRRVKRDGSWNLKVDSVMTPWTLTAKAGKMIKDSGTANATTLDGNIVFVSKDGVTHDLSTPTDIQSDPVVDEHGHDITDVAGNWTPDQGVLLDLNSRSVSGTYTGTVEWGLTDSV</sequence>
<proteinExistence type="predicted"/>
<evidence type="ECO:0000256" key="1">
    <source>
        <dbReference type="SAM" id="MobiDB-lite"/>
    </source>
</evidence>
<comment type="caution">
    <text evidence="2">The sequence shown here is derived from an EMBL/GenBank/DDBJ whole genome shotgun (WGS) entry which is preliminary data.</text>
</comment>
<reference evidence="3" key="1">
    <citation type="journal article" date="2019" name="Int. J. Syst. Evol. Microbiol.">
        <title>The Global Catalogue of Microorganisms (GCM) 10K type strain sequencing project: providing services to taxonomists for standard genome sequencing and annotation.</title>
        <authorList>
            <consortium name="The Broad Institute Genomics Platform"/>
            <consortium name="The Broad Institute Genome Sequencing Center for Infectious Disease"/>
            <person name="Wu L."/>
            <person name="Ma J."/>
        </authorList>
    </citation>
    <scope>NUCLEOTIDE SEQUENCE [LARGE SCALE GENOMIC DNA]</scope>
    <source>
        <strain evidence="3">CCM 8936</strain>
    </source>
</reference>
<evidence type="ECO:0000313" key="2">
    <source>
        <dbReference type="EMBL" id="MFD1418673.1"/>
    </source>
</evidence>
<name>A0ABW4BVI5_9LACO</name>
<feature type="region of interest" description="Disordered" evidence="1">
    <location>
        <begin position="415"/>
        <end position="435"/>
    </location>
</feature>
<dbReference type="RefSeq" id="WP_125676776.1">
    <property type="nucleotide sequence ID" value="NZ_JBHTOI010000044.1"/>
</dbReference>
<dbReference type="Gene3D" id="2.60.120.200">
    <property type="match status" value="1"/>
</dbReference>
<accession>A0ABW4BVI5</accession>
<feature type="compositionally biased region" description="Polar residues" evidence="1">
    <location>
        <begin position="418"/>
        <end position="435"/>
    </location>
</feature>
<organism evidence="2 3">
    <name type="scientific">Companilactobacillus keshanensis</name>
    <dbReference type="NCBI Taxonomy" id="2486003"/>
    <lineage>
        <taxon>Bacteria</taxon>
        <taxon>Bacillati</taxon>
        <taxon>Bacillota</taxon>
        <taxon>Bacilli</taxon>
        <taxon>Lactobacillales</taxon>
        <taxon>Lactobacillaceae</taxon>
        <taxon>Companilactobacillus</taxon>
    </lineage>
</organism>
<protein>
    <recommendedName>
        <fullName evidence="4">Cell surface protein</fullName>
    </recommendedName>
</protein>